<organism evidence="3 4">
    <name type="scientific">Microvenator marinus</name>
    <dbReference type="NCBI Taxonomy" id="2600177"/>
    <lineage>
        <taxon>Bacteria</taxon>
        <taxon>Deltaproteobacteria</taxon>
        <taxon>Bradymonadales</taxon>
        <taxon>Microvenatoraceae</taxon>
        <taxon>Microvenator</taxon>
    </lineage>
</organism>
<evidence type="ECO:0000259" key="2">
    <source>
        <dbReference type="Pfam" id="PF04296"/>
    </source>
</evidence>
<dbReference type="Gene3D" id="3.30.1230.10">
    <property type="entry name" value="YlxR-like"/>
    <property type="match status" value="1"/>
</dbReference>
<dbReference type="RefSeq" id="WP_146956755.1">
    <property type="nucleotide sequence ID" value="NZ_CP042467.1"/>
</dbReference>
<gene>
    <name evidence="3" type="ORF">FRD01_00860</name>
</gene>
<sequence length="195" mass="21613">MKTDPEQPMRKCVGGGGEWPREALERFIWDERVGLIFDARRKAPGRGAWLKPDSKTLKKACESGFSRAFKTKVQASPGEIASVMREGIETRLREHLLAAIRSKQAWTGGPAVEEGMKRDDVQLLLVAKNAGESTHKKFVSNAERKEIPYVIAMEAESLGRLMGRDRVAVLGLTGDLARKIEVDVAHLETLNAFEG</sequence>
<feature type="domain" description="YlxR" evidence="2">
    <location>
        <begin position="10"/>
        <end position="74"/>
    </location>
</feature>
<dbReference type="InterPro" id="IPR007393">
    <property type="entry name" value="YlxR_dom"/>
</dbReference>
<proteinExistence type="predicted"/>
<dbReference type="InterPro" id="IPR035931">
    <property type="entry name" value="YlxR-like_sf"/>
</dbReference>
<dbReference type="Pfam" id="PF01248">
    <property type="entry name" value="Ribosomal_L7Ae"/>
    <property type="match status" value="1"/>
</dbReference>
<feature type="domain" description="Ribosomal protein eL8/eL30/eS12/Gadd45" evidence="1">
    <location>
        <begin position="94"/>
        <end position="170"/>
    </location>
</feature>
<accession>A0A5B8XJY2</accession>
<name>A0A5B8XJY2_9DELT</name>
<dbReference type="EMBL" id="CP042467">
    <property type="protein sequence ID" value="QED25835.1"/>
    <property type="molecule type" value="Genomic_DNA"/>
</dbReference>
<dbReference type="InterPro" id="IPR037465">
    <property type="entry name" value="YlxR"/>
</dbReference>
<protein>
    <submittedName>
        <fullName evidence="3">DUF448 domain-containing protein</fullName>
    </submittedName>
</protein>
<dbReference type="SUPFAM" id="SSF55315">
    <property type="entry name" value="L30e-like"/>
    <property type="match status" value="1"/>
</dbReference>
<dbReference type="InterPro" id="IPR029064">
    <property type="entry name" value="Ribosomal_eL30-like_sf"/>
</dbReference>
<dbReference type="SUPFAM" id="SSF64376">
    <property type="entry name" value="YlxR-like"/>
    <property type="match status" value="1"/>
</dbReference>
<dbReference type="InterPro" id="IPR004038">
    <property type="entry name" value="Ribosomal_eL8/eL30/eS12/Gad45"/>
</dbReference>
<dbReference type="PANTHER" id="PTHR34215:SF1">
    <property type="entry name" value="YLXR DOMAIN-CONTAINING PROTEIN"/>
    <property type="match status" value="1"/>
</dbReference>
<dbReference type="AlphaFoldDB" id="A0A5B8XJY2"/>
<evidence type="ECO:0000313" key="3">
    <source>
        <dbReference type="EMBL" id="QED25835.1"/>
    </source>
</evidence>
<dbReference type="OrthoDB" id="9813251at2"/>
<dbReference type="KEGG" id="bbae:FRD01_00860"/>
<evidence type="ECO:0000259" key="1">
    <source>
        <dbReference type="Pfam" id="PF01248"/>
    </source>
</evidence>
<dbReference type="Proteomes" id="UP000321595">
    <property type="component" value="Chromosome"/>
</dbReference>
<dbReference type="Gene3D" id="3.30.1330.30">
    <property type="match status" value="1"/>
</dbReference>
<keyword evidence="4" id="KW-1185">Reference proteome</keyword>
<dbReference type="Pfam" id="PF04296">
    <property type="entry name" value="YlxR"/>
    <property type="match status" value="1"/>
</dbReference>
<reference evidence="3 4" key="1">
    <citation type="submission" date="2019-08" db="EMBL/GenBank/DDBJ databases">
        <authorList>
            <person name="Liang Q."/>
        </authorList>
    </citation>
    <scope>NUCLEOTIDE SEQUENCE [LARGE SCALE GENOMIC DNA]</scope>
    <source>
        <strain evidence="3 4">V1718</strain>
    </source>
</reference>
<evidence type="ECO:0000313" key="4">
    <source>
        <dbReference type="Proteomes" id="UP000321595"/>
    </source>
</evidence>
<dbReference type="PANTHER" id="PTHR34215">
    <property type="entry name" value="BLL0784 PROTEIN"/>
    <property type="match status" value="1"/>
</dbReference>